<evidence type="ECO:0000256" key="1">
    <source>
        <dbReference type="SAM" id="MobiDB-lite"/>
    </source>
</evidence>
<dbReference type="Proteomes" id="UP000004956">
    <property type="component" value="Unassembled WGS sequence"/>
</dbReference>
<evidence type="ECO:0000313" key="3">
    <source>
        <dbReference type="Proteomes" id="UP000004956"/>
    </source>
</evidence>
<feature type="compositionally biased region" description="Basic and acidic residues" evidence="1">
    <location>
        <begin position="10"/>
        <end position="37"/>
    </location>
</feature>
<name>H3KCM8_9BURK</name>
<gene>
    <name evidence="2" type="ORF">HMPREF9440_00481</name>
</gene>
<sequence length="66" mass="7531">MRQNEITPEGEGRRQEARERATAARPIPKGDRTEAFRAEVPFATEPYRSKGRARNCGARTDHRTGY</sequence>
<keyword evidence="3" id="KW-1185">Reference proteome</keyword>
<dbReference type="HOGENOM" id="CLU_2829682_0_0_4"/>
<feature type="region of interest" description="Disordered" evidence="1">
    <location>
        <begin position="1"/>
        <end position="66"/>
    </location>
</feature>
<comment type="caution">
    <text evidence="2">The sequence shown here is derived from an EMBL/GenBank/DDBJ whole genome shotgun (WGS) entry which is preliminary data.</text>
</comment>
<reference evidence="2 3" key="1">
    <citation type="submission" date="2011-11" db="EMBL/GenBank/DDBJ databases">
        <authorList>
            <person name="Weinstock G."/>
            <person name="Sodergren E."/>
            <person name="Clifton S."/>
            <person name="Fulton L."/>
            <person name="Fulton B."/>
            <person name="Courtney L."/>
            <person name="Fronick C."/>
            <person name="Harrison M."/>
            <person name="Strong C."/>
            <person name="Farmer C."/>
            <person name="Delahaunty K."/>
            <person name="Markovic C."/>
            <person name="Hall O."/>
            <person name="Minx P."/>
            <person name="Tomlinson C."/>
            <person name="Mitreva M."/>
            <person name="Hou S."/>
            <person name="Chen J."/>
            <person name="Wollam A."/>
            <person name="Pepin K.H."/>
            <person name="Johnson M."/>
            <person name="Bhonagiri V."/>
            <person name="Zhang X."/>
            <person name="Suruliraj S."/>
            <person name="Warren W."/>
            <person name="Chinwalla A."/>
            <person name="Mardis E.R."/>
            <person name="Wilson R.K."/>
        </authorList>
    </citation>
    <scope>NUCLEOTIDE SEQUENCE [LARGE SCALE GENOMIC DNA]</scope>
    <source>
        <strain evidence="2 3">YIT 11816</strain>
    </source>
</reference>
<proteinExistence type="predicted"/>
<accession>H3KCM8</accession>
<dbReference type="STRING" id="762967.HMPREF9440_00481"/>
<organism evidence="2 3">
    <name type="scientific">Sutterella parvirubra YIT 11816</name>
    <dbReference type="NCBI Taxonomy" id="762967"/>
    <lineage>
        <taxon>Bacteria</taxon>
        <taxon>Pseudomonadati</taxon>
        <taxon>Pseudomonadota</taxon>
        <taxon>Betaproteobacteria</taxon>
        <taxon>Burkholderiales</taxon>
        <taxon>Sutterellaceae</taxon>
        <taxon>Sutterella</taxon>
    </lineage>
</organism>
<dbReference type="AlphaFoldDB" id="H3KCM8"/>
<protein>
    <submittedName>
        <fullName evidence="2">Uncharacterized protein</fullName>
    </submittedName>
</protein>
<evidence type="ECO:0000313" key="2">
    <source>
        <dbReference type="EMBL" id="EHY32139.1"/>
    </source>
</evidence>
<dbReference type="EMBL" id="AFBQ01000056">
    <property type="protein sequence ID" value="EHY32139.1"/>
    <property type="molecule type" value="Genomic_DNA"/>
</dbReference>